<dbReference type="Pfam" id="PF02492">
    <property type="entry name" value="cobW"/>
    <property type="match status" value="1"/>
</dbReference>
<name>A0A1I0EUZ6_9FIRM</name>
<dbReference type="InterPro" id="IPR003495">
    <property type="entry name" value="CobW/HypB/UreG_nucleotide-bd"/>
</dbReference>
<dbReference type="PANTHER" id="PTHR30134">
    <property type="entry name" value="HYDROGENASE PROTEIN ASSEMBLY PROTEIN, NICKEL CHAPERONE"/>
    <property type="match status" value="1"/>
</dbReference>
<dbReference type="GO" id="GO:0051604">
    <property type="term" value="P:protein maturation"/>
    <property type="evidence" value="ECO:0007669"/>
    <property type="project" value="InterPro"/>
</dbReference>
<reference evidence="3" key="1">
    <citation type="submission" date="2016-10" db="EMBL/GenBank/DDBJ databases">
        <authorList>
            <person name="Varghese N."/>
            <person name="Submissions S."/>
        </authorList>
    </citation>
    <scope>NUCLEOTIDE SEQUENCE [LARGE SCALE GENOMIC DNA]</scope>
    <source>
        <strain evidence="3">KH1P1</strain>
    </source>
</reference>
<sequence>MNRMIMILGAASVGKTSVIRWLVPYLKENRIKPCLCKIDCLYTNDSETYRNLNVPYVVGLSGDICPDHFLVSNLCELWDWKEKQQCDSLIIETAGLCSRCCPATEHTLSVCVLDATASTHSAKKLGPMVTLSDFIVLTKIDMVSQAEREILIHSLSQLNQGAKIFPVDGLVGYGVESLGHAILSAPPVDVYDGDMLRHTMPSGVCSYCIGEKRVGSAFQQGVVGKIHFESGVSS</sequence>
<dbReference type="InterPro" id="IPR027417">
    <property type="entry name" value="P-loop_NTPase"/>
</dbReference>
<dbReference type="Gene3D" id="3.40.50.300">
    <property type="entry name" value="P-loop containing nucleotide triphosphate hydrolases"/>
    <property type="match status" value="1"/>
</dbReference>
<dbReference type="PANTHER" id="PTHR30134:SF1">
    <property type="entry name" value="COBW_HYPB_UREG NUCLEOTIDE-BINDING DOMAIN-CONTAINING PROTEIN"/>
    <property type="match status" value="1"/>
</dbReference>
<proteinExistence type="predicted"/>
<dbReference type="OrthoDB" id="9777530at2"/>
<dbReference type="SUPFAM" id="SSF52540">
    <property type="entry name" value="P-loop containing nucleoside triphosphate hydrolases"/>
    <property type="match status" value="1"/>
</dbReference>
<dbReference type="InterPro" id="IPR004392">
    <property type="entry name" value="Hyd_mat_HypB"/>
</dbReference>
<evidence type="ECO:0000259" key="1">
    <source>
        <dbReference type="Pfam" id="PF02492"/>
    </source>
</evidence>
<dbReference type="eggNOG" id="COG0378">
    <property type="taxonomic scope" value="Bacteria"/>
</dbReference>
<dbReference type="GO" id="GO:0003924">
    <property type="term" value="F:GTPase activity"/>
    <property type="evidence" value="ECO:0007669"/>
    <property type="project" value="InterPro"/>
</dbReference>
<organism evidence="2 3">
    <name type="scientific">[Clostridium] aminophilum</name>
    <dbReference type="NCBI Taxonomy" id="1526"/>
    <lineage>
        <taxon>Bacteria</taxon>
        <taxon>Bacillati</taxon>
        <taxon>Bacillota</taxon>
        <taxon>Clostridia</taxon>
        <taxon>Lachnospirales</taxon>
        <taxon>Lachnospiraceae</taxon>
    </lineage>
</organism>
<dbReference type="STRING" id="1526.SAMN02910262_01283"/>
<feature type="domain" description="CobW/HypB/UreG nucleotide-binding" evidence="1">
    <location>
        <begin position="5"/>
        <end position="165"/>
    </location>
</feature>
<evidence type="ECO:0000313" key="2">
    <source>
        <dbReference type="EMBL" id="SET49424.1"/>
    </source>
</evidence>
<keyword evidence="3" id="KW-1185">Reference proteome</keyword>
<evidence type="ECO:0000313" key="3">
    <source>
        <dbReference type="Proteomes" id="UP000199820"/>
    </source>
</evidence>
<dbReference type="GO" id="GO:0008270">
    <property type="term" value="F:zinc ion binding"/>
    <property type="evidence" value="ECO:0007669"/>
    <property type="project" value="TreeGrafter"/>
</dbReference>
<dbReference type="AlphaFoldDB" id="A0A1I0EUZ6"/>
<dbReference type="GO" id="GO:0016151">
    <property type="term" value="F:nickel cation binding"/>
    <property type="evidence" value="ECO:0007669"/>
    <property type="project" value="InterPro"/>
</dbReference>
<dbReference type="Proteomes" id="UP000199820">
    <property type="component" value="Unassembled WGS sequence"/>
</dbReference>
<accession>A0A1I0EUZ6</accession>
<gene>
    <name evidence="2" type="ORF">SAMN04487771_102123</name>
</gene>
<protein>
    <submittedName>
        <fullName evidence="2">Ni2+-binding GTPase involved in regulation of expression and maturation of urease and hydrogenase</fullName>
    </submittedName>
</protein>
<dbReference type="EMBL" id="FOIL01000021">
    <property type="protein sequence ID" value="SET49424.1"/>
    <property type="molecule type" value="Genomic_DNA"/>
</dbReference>